<dbReference type="CDD" id="cd19410">
    <property type="entry name" value="HK9-like_sensor"/>
    <property type="match status" value="1"/>
</dbReference>
<evidence type="ECO:0000256" key="10">
    <source>
        <dbReference type="SAM" id="Phobius"/>
    </source>
</evidence>
<name>A0ABW7HC21_9BURK</name>
<evidence type="ECO:0000256" key="8">
    <source>
        <dbReference type="ARBA" id="ARBA00023012"/>
    </source>
</evidence>
<dbReference type="CDD" id="cd16917">
    <property type="entry name" value="HATPase_UhpB-NarQ-NarX-like"/>
    <property type="match status" value="1"/>
</dbReference>
<keyword evidence="4" id="KW-0808">Transferase</keyword>
<comment type="caution">
    <text evidence="12">The sequence shown here is derived from an EMBL/GenBank/DDBJ whole genome shotgun (WGS) entry which is preliminary data.</text>
</comment>
<feature type="domain" description="Histidine kinase/HSP90-like ATPase" evidence="11">
    <location>
        <begin position="356"/>
        <end position="451"/>
    </location>
</feature>
<evidence type="ECO:0000256" key="6">
    <source>
        <dbReference type="ARBA" id="ARBA00022777"/>
    </source>
</evidence>
<comment type="catalytic activity">
    <reaction evidence="1">
        <text>ATP + protein L-histidine = ADP + protein N-phospho-L-histidine.</text>
        <dbReference type="EC" id="2.7.13.3"/>
    </reaction>
</comment>
<keyword evidence="7" id="KW-0067">ATP-binding</keyword>
<keyword evidence="5" id="KW-0547">Nucleotide-binding</keyword>
<keyword evidence="13" id="KW-1185">Reference proteome</keyword>
<keyword evidence="3" id="KW-0597">Phosphoprotein</keyword>
<keyword evidence="6" id="KW-0418">Kinase</keyword>
<proteinExistence type="predicted"/>
<evidence type="ECO:0000256" key="3">
    <source>
        <dbReference type="ARBA" id="ARBA00022553"/>
    </source>
</evidence>
<feature type="transmembrane region" description="Helical" evidence="10">
    <location>
        <begin position="186"/>
        <end position="203"/>
    </location>
</feature>
<sequence length="467" mass="51358">MRYSWLPSSLLIAAFVAFVGTAVGASQSLTLLLQRDAERSQALRTQAELQRLLSLLVDVETGQRGFIITGQQPFLRPYEEALAELEQLRPGLRRRLADNGASPTALQRLDALIQQRLTQTKMTIDRRLRHGDDITRDLSVYVDDKRVMDDLRFEIKELAQLQQERVSAADEATQQVQQRTMRLTQLLPGAGLVTLALALALMLRERRLRDRAESALRDANTGLEREVAQRTEALSRALQRIRSFASELDRGIEAERRRLAREVHDQVGQAGTAMKMLVIALRAKLAPRTEPLLDELQGMADESIRAARQISAALRPPLLDELGLDAALGHYLQTLQRQSGLATTLALDEPDGIAPEQANPLFRIVQEACTNVLRHAAATTLRVAGHPRTQDGRHGYELEVIDNGRGPGDTRADASGLRGMRERAALAGGSFDFGPGLGGGTRVGVWLPLDAPVAEGEGGEPDGETWL</sequence>
<dbReference type="InterPro" id="IPR050482">
    <property type="entry name" value="Sensor_HK_TwoCompSys"/>
</dbReference>
<dbReference type="InterPro" id="IPR036890">
    <property type="entry name" value="HATPase_C_sf"/>
</dbReference>
<dbReference type="Proteomes" id="UP001606134">
    <property type="component" value="Unassembled WGS sequence"/>
</dbReference>
<evidence type="ECO:0000313" key="12">
    <source>
        <dbReference type="EMBL" id="MFG6487468.1"/>
    </source>
</evidence>
<dbReference type="SMART" id="SM00387">
    <property type="entry name" value="HATPase_c"/>
    <property type="match status" value="1"/>
</dbReference>
<keyword evidence="9" id="KW-0175">Coiled coil</keyword>
<evidence type="ECO:0000256" key="4">
    <source>
        <dbReference type="ARBA" id="ARBA00022679"/>
    </source>
</evidence>
<dbReference type="InterPro" id="IPR011712">
    <property type="entry name" value="Sig_transdc_His_kin_sub3_dim/P"/>
</dbReference>
<dbReference type="Gene3D" id="3.30.565.10">
    <property type="entry name" value="Histidine kinase-like ATPase, C-terminal domain"/>
    <property type="match status" value="1"/>
</dbReference>
<keyword evidence="10" id="KW-0812">Transmembrane</keyword>
<dbReference type="InterPro" id="IPR003594">
    <property type="entry name" value="HATPase_dom"/>
</dbReference>
<dbReference type="Pfam" id="PF05227">
    <property type="entry name" value="CHASE3"/>
    <property type="match status" value="1"/>
</dbReference>
<dbReference type="RefSeq" id="WP_394410392.1">
    <property type="nucleotide sequence ID" value="NZ_JBIGIC010000005.1"/>
</dbReference>
<evidence type="ECO:0000256" key="5">
    <source>
        <dbReference type="ARBA" id="ARBA00022741"/>
    </source>
</evidence>
<evidence type="ECO:0000259" key="11">
    <source>
        <dbReference type="SMART" id="SM00387"/>
    </source>
</evidence>
<evidence type="ECO:0000313" key="13">
    <source>
        <dbReference type="Proteomes" id="UP001606134"/>
    </source>
</evidence>
<evidence type="ECO:0000256" key="1">
    <source>
        <dbReference type="ARBA" id="ARBA00000085"/>
    </source>
</evidence>
<dbReference type="SUPFAM" id="SSF55874">
    <property type="entry name" value="ATPase domain of HSP90 chaperone/DNA topoisomerase II/histidine kinase"/>
    <property type="match status" value="1"/>
</dbReference>
<protein>
    <recommendedName>
        <fullName evidence="2">histidine kinase</fullName>
        <ecNumber evidence="2">2.7.13.3</ecNumber>
    </recommendedName>
</protein>
<keyword evidence="10" id="KW-1133">Transmembrane helix</keyword>
<dbReference type="Gene3D" id="1.20.5.1930">
    <property type="match status" value="1"/>
</dbReference>
<gene>
    <name evidence="12" type="ORF">ACG04R_12370</name>
</gene>
<dbReference type="PANTHER" id="PTHR24421">
    <property type="entry name" value="NITRATE/NITRITE SENSOR PROTEIN NARX-RELATED"/>
    <property type="match status" value="1"/>
</dbReference>
<keyword evidence="8" id="KW-0902">Two-component regulatory system</keyword>
<dbReference type="Pfam" id="PF02518">
    <property type="entry name" value="HATPase_c"/>
    <property type="match status" value="1"/>
</dbReference>
<reference evidence="12 13" key="1">
    <citation type="submission" date="2024-08" db="EMBL/GenBank/DDBJ databases">
        <authorList>
            <person name="Lu H."/>
        </authorList>
    </citation>
    <scope>NUCLEOTIDE SEQUENCE [LARGE SCALE GENOMIC DNA]</scope>
    <source>
        <strain evidence="12 13">BYS78W</strain>
    </source>
</reference>
<dbReference type="Pfam" id="PF07730">
    <property type="entry name" value="HisKA_3"/>
    <property type="match status" value="1"/>
</dbReference>
<dbReference type="EMBL" id="JBIGIC010000005">
    <property type="protein sequence ID" value="MFG6487468.1"/>
    <property type="molecule type" value="Genomic_DNA"/>
</dbReference>
<feature type="coiled-coil region" evidence="9">
    <location>
        <begin position="151"/>
        <end position="178"/>
    </location>
</feature>
<dbReference type="EC" id="2.7.13.3" evidence="2"/>
<evidence type="ECO:0000256" key="2">
    <source>
        <dbReference type="ARBA" id="ARBA00012438"/>
    </source>
</evidence>
<organism evidence="12 13">
    <name type="scientific">Pelomonas candidula</name>
    <dbReference type="NCBI Taxonomy" id="3299025"/>
    <lineage>
        <taxon>Bacteria</taxon>
        <taxon>Pseudomonadati</taxon>
        <taxon>Pseudomonadota</taxon>
        <taxon>Betaproteobacteria</taxon>
        <taxon>Burkholderiales</taxon>
        <taxon>Sphaerotilaceae</taxon>
        <taxon>Roseateles</taxon>
    </lineage>
</organism>
<dbReference type="InterPro" id="IPR007891">
    <property type="entry name" value="CHASE3"/>
</dbReference>
<dbReference type="PANTHER" id="PTHR24421:SF10">
    <property type="entry name" value="NITRATE_NITRITE SENSOR PROTEIN NARQ"/>
    <property type="match status" value="1"/>
</dbReference>
<evidence type="ECO:0000256" key="7">
    <source>
        <dbReference type="ARBA" id="ARBA00022840"/>
    </source>
</evidence>
<keyword evidence="10" id="KW-0472">Membrane</keyword>
<evidence type="ECO:0000256" key="9">
    <source>
        <dbReference type="SAM" id="Coils"/>
    </source>
</evidence>
<accession>A0ABW7HC21</accession>